<feature type="transmembrane region" description="Helical" evidence="9">
    <location>
        <begin position="374"/>
        <end position="398"/>
    </location>
</feature>
<dbReference type="AlphaFoldDB" id="A0A9D4YTG1"/>
<evidence type="ECO:0000256" key="9">
    <source>
        <dbReference type="SAM" id="Phobius"/>
    </source>
</evidence>
<evidence type="ECO:0000259" key="10">
    <source>
        <dbReference type="Pfam" id="PF01490"/>
    </source>
</evidence>
<dbReference type="Pfam" id="PF01490">
    <property type="entry name" value="Aa_trans"/>
    <property type="match status" value="1"/>
</dbReference>
<feature type="transmembrane region" description="Helical" evidence="9">
    <location>
        <begin position="292"/>
        <end position="313"/>
    </location>
</feature>
<evidence type="ECO:0000256" key="3">
    <source>
        <dbReference type="ARBA" id="ARBA00022448"/>
    </source>
</evidence>
<keyword evidence="5" id="KW-0029">Amino-acid transport</keyword>
<keyword evidence="4 9" id="KW-0812">Transmembrane</keyword>
<feature type="transmembrane region" description="Helical" evidence="9">
    <location>
        <begin position="334"/>
        <end position="354"/>
    </location>
</feature>
<evidence type="ECO:0000256" key="1">
    <source>
        <dbReference type="ARBA" id="ARBA00004141"/>
    </source>
</evidence>
<comment type="caution">
    <text evidence="11">The sequence shown here is derived from an EMBL/GenBank/DDBJ whole genome shotgun (WGS) entry which is preliminary data.</text>
</comment>
<accession>A0A9D4YTG1</accession>
<protein>
    <recommendedName>
        <fullName evidence="10">Amino acid transporter transmembrane domain-containing protein</fullName>
    </recommendedName>
</protein>
<keyword evidence="12" id="KW-1185">Reference proteome</keyword>
<dbReference type="Proteomes" id="UP001055712">
    <property type="component" value="Unassembled WGS sequence"/>
</dbReference>
<dbReference type="GO" id="GO:0015179">
    <property type="term" value="F:L-amino acid transmembrane transporter activity"/>
    <property type="evidence" value="ECO:0007669"/>
    <property type="project" value="TreeGrafter"/>
</dbReference>
<feature type="compositionally biased region" description="Low complexity" evidence="8">
    <location>
        <begin position="37"/>
        <end position="46"/>
    </location>
</feature>
<dbReference type="GO" id="GO:0016020">
    <property type="term" value="C:membrane"/>
    <property type="evidence" value="ECO:0007669"/>
    <property type="project" value="UniProtKB-SubCell"/>
</dbReference>
<dbReference type="PANTHER" id="PTHR22950">
    <property type="entry name" value="AMINO ACID TRANSPORTER"/>
    <property type="match status" value="1"/>
</dbReference>
<comment type="similarity">
    <text evidence="2">Belongs to the amino acid/polyamine transporter 2 family.</text>
</comment>
<evidence type="ECO:0000256" key="2">
    <source>
        <dbReference type="ARBA" id="ARBA00008066"/>
    </source>
</evidence>
<dbReference type="InterPro" id="IPR013057">
    <property type="entry name" value="AA_transpt_TM"/>
</dbReference>
<sequence>MAGLQSHPIRSHLNRAEANASSDDEGSQPLLSDGGTPRAADGGSPRAARRASRLGPGGGGSGGGVLEPGSNTTPLLPLVSDDSPSFAVPATSILVSVVILSKTIIGAGAAALPRAFDMLGLTCAGGGLLLVAYMTHFTNEALALGTLVTGHMSFSEVVRELVGKKGSLLLLLSLVCRCAGLMIIYVIISADVLAGHVGASGLVCDLLGGEAGDWCSNRELAAGVVVLCFMAPLITPKRLSSTVVTSWIGMVAVGTWVAVTLVLVAAALAKGQAHAIHWLPDPGAFSGGAAEVATRIVAVLPVLATAYTCQMTIHHILRDMQPLTQPRVKKMSAAAILLCTLVFLSIAVGSQVAFGPHLPADILTLFNSERLEPLVGRSLATVFYVLVRLSFLCSIITIAPSQMAPYRESFSRLLVGRELSGGAYYLLSYGSLAAFYAIAMNSGSIWVPIQFVGATAGALIAFIFPALVALKAAALSEGEPLAAVRYWRWNAWALIVVGVLQAAAGITACLFLSDDSQSNSLAADLL</sequence>
<feature type="transmembrane region" description="Helical" evidence="9">
    <location>
        <begin position="118"/>
        <end position="135"/>
    </location>
</feature>
<comment type="subcellular location">
    <subcellularLocation>
        <location evidence="1">Membrane</location>
        <topology evidence="1">Multi-pass membrane protein</topology>
    </subcellularLocation>
</comment>
<feature type="domain" description="Amino acid transporter transmembrane" evidence="10">
    <location>
        <begin position="91"/>
        <end position="509"/>
    </location>
</feature>
<feature type="region of interest" description="Disordered" evidence="8">
    <location>
        <begin position="1"/>
        <end position="69"/>
    </location>
</feature>
<feature type="transmembrane region" description="Helical" evidence="9">
    <location>
        <begin position="419"/>
        <end position="439"/>
    </location>
</feature>
<reference evidence="11" key="2">
    <citation type="submission" date="2020-11" db="EMBL/GenBank/DDBJ databases">
        <authorList>
            <person name="Cecchin M."/>
            <person name="Marcolungo L."/>
            <person name="Rossato M."/>
            <person name="Girolomoni L."/>
            <person name="Cosentino E."/>
            <person name="Cuine S."/>
            <person name="Li-Beisson Y."/>
            <person name="Delledonne M."/>
            <person name="Ballottari M."/>
        </authorList>
    </citation>
    <scope>NUCLEOTIDE SEQUENCE</scope>
    <source>
        <strain evidence="11">211/11P</strain>
        <tissue evidence="11">Whole cell</tissue>
    </source>
</reference>
<feature type="transmembrane region" description="Helical" evidence="9">
    <location>
        <begin position="86"/>
        <end position="111"/>
    </location>
</feature>
<evidence type="ECO:0000256" key="6">
    <source>
        <dbReference type="ARBA" id="ARBA00022989"/>
    </source>
</evidence>
<feature type="transmembrane region" description="Helical" evidence="9">
    <location>
        <begin position="445"/>
        <end position="470"/>
    </location>
</feature>
<dbReference type="OrthoDB" id="28208at2759"/>
<gene>
    <name evidence="11" type="ORF">D9Q98_008327</name>
</gene>
<feature type="transmembrane region" description="Helical" evidence="9">
    <location>
        <begin position="491"/>
        <end position="513"/>
    </location>
</feature>
<feature type="transmembrane region" description="Helical" evidence="9">
    <location>
        <begin position="247"/>
        <end position="269"/>
    </location>
</feature>
<keyword evidence="3" id="KW-0813">Transport</keyword>
<evidence type="ECO:0000256" key="7">
    <source>
        <dbReference type="ARBA" id="ARBA00023136"/>
    </source>
</evidence>
<evidence type="ECO:0000256" key="5">
    <source>
        <dbReference type="ARBA" id="ARBA00022970"/>
    </source>
</evidence>
<dbReference type="EMBL" id="SIDB01000012">
    <property type="protein sequence ID" value="KAI3424945.1"/>
    <property type="molecule type" value="Genomic_DNA"/>
</dbReference>
<evidence type="ECO:0000256" key="4">
    <source>
        <dbReference type="ARBA" id="ARBA00022692"/>
    </source>
</evidence>
<evidence type="ECO:0000256" key="8">
    <source>
        <dbReference type="SAM" id="MobiDB-lite"/>
    </source>
</evidence>
<name>A0A9D4YTG1_CHLVU</name>
<evidence type="ECO:0000313" key="11">
    <source>
        <dbReference type="EMBL" id="KAI3424945.1"/>
    </source>
</evidence>
<evidence type="ECO:0000313" key="12">
    <source>
        <dbReference type="Proteomes" id="UP001055712"/>
    </source>
</evidence>
<feature type="compositionally biased region" description="Gly residues" evidence="8">
    <location>
        <begin position="55"/>
        <end position="66"/>
    </location>
</feature>
<keyword evidence="7 9" id="KW-0472">Membrane</keyword>
<keyword evidence="6 9" id="KW-1133">Transmembrane helix</keyword>
<reference evidence="11" key="1">
    <citation type="journal article" date="2019" name="Plant J.">
        <title>Chlorella vulgaris genome assembly and annotation reveals the molecular basis for metabolic acclimation to high light conditions.</title>
        <authorList>
            <person name="Cecchin M."/>
            <person name="Marcolungo L."/>
            <person name="Rossato M."/>
            <person name="Girolomoni L."/>
            <person name="Cosentino E."/>
            <person name="Cuine S."/>
            <person name="Li-Beisson Y."/>
            <person name="Delledonne M."/>
            <person name="Ballottari M."/>
        </authorList>
    </citation>
    <scope>NUCLEOTIDE SEQUENCE</scope>
    <source>
        <strain evidence="11">211/11P</strain>
    </source>
</reference>
<organism evidence="11 12">
    <name type="scientific">Chlorella vulgaris</name>
    <name type="common">Green alga</name>
    <dbReference type="NCBI Taxonomy" id="3077"/>
    <lineage>
        <taxon>Eukaryota</taxon>
        <taxon>Viridiplantae</taxon>
        <taxon>Chlorophyta</taxon>
        <taxon>core chlorophytes</taxon>
        <taxon>Trebouxiophyceae</taxon>
        <taxon>Chlorellales</taxon>
        <taxon>Chlorellaceae</taxon>
        <taxon>Chlorella clade</taxon>
        <taxon>Chlorella</taxon>
    </lineage>
</organism>
<dbReference type="PANTHER" id="PTHR22950:SF458">
    <property type="entry name" value="SODIUM-COUPLED NEUTRAL AMINO ACID TRANSPORTER 11-RELATED"/>
    <property type="match status" value="1"/>
</dbReference>
<proteinExistence type="inferred from homology"/>
<feature type="transmembrane region" description="Helical" evidence="9">
    <location>
        <begin position="169"/>
        <end position="188"/>
    </location>
</feature>